<comment type="caution">
    <text evidence="16">The sequence shown here is derived from an EMBL/GenBank/DDBJ whole genome shotgun (WGS) entry which is preliminary data.</text>
</comment>
<keyword evidence="5 16" id="KW-0808">Transferase</keyword>
<keyword evidence="3" id="KW-1003">Cell membrane</keyword>
<dbReference type="Proteomes" id="UP001597427">
    <property type="component" value="Unassembled WGS sequence"/>
</dbReference>
<evidence type="ECO:0000259" key="14">
    <source>
        <dbReference type="PROSITE" id="PS51098"/>
    </source>
</evidence>
<dbReference type="EMBL" id="JBHUMO010000010">
    <property type="protein sequence ID" value="MFD2728165.1"/>
    <property type="molecule type" value="Genomic_DNA"/>
</dbReference>
<feature type="transmembrane region" description="Helical" evidence="12">
    <location>
        <begin position="142"/>
        <end position="162"/>
    </location>
</feature>
<dbReference type="PROSITE" id="PS51093">
    <property type="entry name" value="PTS_EIIA_TYPE_1"/>
    <property type="match status" value="1"/>
</dbReference>
<evidence type="ECO:0000256" key="10">
    <source>
        <dbReference type="ARBA" id="ARBA00023136"/>
    </source>
</evidence>
<keyword evidence="4" id="KW-0762">Sugar transport</keyword>
<dbReference type="InterPro" id="IPR013013">
    <property type="entry name" value="PTS_EIIC_1"/>
</dbReference>
<sequence length="628" mass="66837">MNYKDLAATIIENVGGEENIQGLTHCATRLRFNLQDDGQPKEKVLKETPGVMGVVNKGGQYQVIIGSDVGNVYSEIMKQTTLASKADEKQEGSEPKSKVAKVIDTITGIFTPILPAITAAGMLKAVLSLLVVFSVITVESQSYQILNFMADAAFYFLPILLAASSAQKFKTNMYLAMMLGGILLHPNFVAMVTAAKESGDAIRLFGLPISAVSYSSSVIPIILAVWFLSYVEPIADRISPKAIKFFSKPLISITVVGIVTLTILGPVGYLISDWISTGVTFLESVSPWIVPLLLGTFTPLFVATGTHYGLVPIGINNRMTAGYDTVIYPGMLASNVSQGAAALAVGVKSKNQATKQLAFSAGLTGIFGITEPALYGVNLRYKTPLYAAMIGGGVGGLFMGIFRVKNFSGGSPGLLTLPSYIGDNTLSHFYFACIGAVISIVITFIVTLILFKEKTDETSTTEVAQPTVKTTEDIDVFAPINGEAVALEAVADGMFSEEILGQGMAIIPSEGKVYAPFDATVSATFDSGHAIGLTSKNGIELLIHVGIDTVKLDGEGYSYAVAKGQDVKKGDLLLTFDPQVIVKNGLNPITPVVITNTNEVGEILTINEGAIHSGDQFIKVFHQKRNEV</sequence>
<evidence type="ECO:0000256" key="4">
    <source>
        <dbReference type="ARBA" id="ARBA00022597"/>
    </source>
</evidence>
<feature type="transmembrane region" description="Helical" evidence="12">
    <location>
        <begin position="207"/>
        <end position="229"/>
    </location>
</feature>
<feature type="transmembrane region" description="Helical" evidence="12">
    <location>
        <begin position="250"/>
        <end position="272"/>
    </location>
</feature>
<dbReference type="Pfam" id="PF02378">
    <property type="entry name" value="PTS_EIIC"/>
    <property type="match status" value="1"/>
</dbReference>
<dbReference type="InterPro" id="IPR018113">
    <property type="entry name" value="PTrfase_EIIB_Cys"/>
</dbReference>
<evidence type="ECO:0000256" key="3">
    <source>
        <dbReference type="ARBA" id="ARBA00022475"/>
    </source>
</evidence>
<keyword evidence="9 12" id="KW-1133">Transmembrane helix</keyword>
<evidence type="ECO:0000259" key="15">
    <source>
        <dbReference type="PROSITE" id="PS51103"/>
    </source>
</evidence>
<keyword evidence="8" id="KW-0418">Kinase</keyword>
<evidence type="ECO:0000256" key="6">
    <source>
        <dbReference type="ARBA" id="ARBA00022683"/>
    </source>
</evidence>
<name>A0ABW5TI10_9ENTE</name>
<organism evidence="16 17">
    <name type="scientific">Enterococcus camelliae</name>
    <dbReference type="NCBI Taxonomy" id="453959"/>
    <lineage>
        <taxon>Bacteria</taxon>
        <taxon>Bacillati</taxon>
        <taxon>Bacillota</taxon>
        <taxon>Bacilli</taxon>
        <taxon>Lactobacillales</taxon>
        <taxon>Enterococcaceae</taxon>
        <taxon>Enterococcus</taxon>
    </lineage>
</organism>
<dbReference type="NCBIfam" id="TIGR01995">
    <property type="entry name" value="PTS-II-ABC-beta"/>
    <property type="match status" value="1"/>
</dbReference>
<dbReference type="InterPro" id="IPR050558">
    <property type="entry name" value="PTS_Sugar-Specific_Components"/>
</dbReference>
<dbReference type="RefSeq" id="WP_379979296.1">
    <property type="nucleotide sequence ID" value="NZ_JBHUMO010000010.1"/>
</dbReference>
<reference evidence="17" key="1">
    <citation type="journal article" date="2019" name="Int. J. Syst. Evol. Microbiol.">
        <title>The Global Catalogue of Microorganisms (GCM) 10K type strain sequencing project: providing services to taxonomists for standard genome sequencing and annotation.</title>
        <authorList>
            <consortium name="The Broad Institute Genomics Platform"/>
            <consortium name="The Broad Institute Genome Sequencing Center for Infectious Disease"/>
            <person name="Wu L."/>
            <person name="Ma J."/>
        </authorList>
    </citation>
    <scope>NUCLEOTIDE SEQUENCE [LARGE SCALE GENOMIC DNA]</scope>
    <source>
        <strain evidence="17">TISTR 932</strain>
    </source>
</reference>
<feature type="domain" description="PTS EIIA type-1" evidence="13">
    <location>
        <begin position="492"/>
        <end position="596"/>
    </location>
</feature>
<feature type="active site" description="Phosphocysteine intermediate; for EIIB activity" evidence="11">
    <location>
        <position position="26"/>
    </location>
</feature>
<dbReference type="PROSITE" id="PS00371">
    <property type="entry name" value="PTS_EIIA_TYPE_1_HIS"/>
    <property type="match status" value="1"/>
</dbReference>
<protein>
    <submittedName>
        <fullName evidence="16">Beta-glucoside-specific PTS transporter subunit IIABC</fullName>
        <ecNumber evidence="16">2.7.1.-</ecNumber>
    </submittedName>
</protein>
<dbReference type="InterPro" id="IPR003352">
    <property type="entry name" value="PTS_EIIC"/>
</dbReference>
<dbReference type="InterPro" id="IPR011055">
    <property type="entry name" value="Dup_hybrid_motif"/>
</dbReference>
<dbReference type="InterPro" id="IPR011297">
    <property type="entry name" value="PTS_IIABC_b_glu"/>
</dbReference>
<feature type="transmembrane region" description="Helical" evidence="12">
    <location>
        <begin position="384"/>
        <end position="402"/>
    </location>
</feature>
<dbReference type="PROSITE" id="PS51098">
    <property type="entry name" value="PTS_EIIB_TYPE_1"/>
    <property type="match status" value="1"/>
</dbReference>
<dbReference type="InterPro" id="IPR036878">
    <property type="entry name" value="Glu_permease_IIB"/>
</dbReference>
<dbReference type="InterPro" id="IPR001127">
    <property type="entry name" value="PTS_EIIA_1_perm"/>
</dbReference>
<feature type="transmembrane region" description="Helical" evidence="12">
    <location>
        <begin position="174"/>
        <end position="195"/>
    </location>
</feature>
<feature type="transmembrane region" description="Helical" evidence="12">
    <location>
        <begin position="113"/>
        <end position="136"/>
    </location>
</feature>
<feature type="transmembrane region" description="Helical" evidence="12">
    <location>
        <begin position="292"/>
        <end position="314"/>
    </location>
</feature>
<dbReference type="PANTHER" id="PTHR30175">
    <property type="entry name" value="PHOSPHOTRANSFERASE SYSTEM TRANSPORT PROTEIN"/>
    <property type="match status" value="1"/>
</dbReference>
<dbReference type="PROSITE" id="PS01035">
    <property type="entry name" value="PTS_EIIB_TYPE_1_CYS"/>
    <property type="match status" value="1"/>
</dbReference>
<feature type="transmembrane region" description="Helical" evidence="12">
    <location>
        <begin position="357"/>
        <end position="377"/>
    </location>
</feature>
<evidence type="ECO:0000256" key="2">
    <source>
        <dbReference type="ARBA" id="ARBA00022448"/>
    </source>
</evidence>
<feature type="transmembrane region" description="Helical" evidence="12">
    <location>
        <begin position="429"/>
        <end position="451"/>
    </location>
</feature>
<keyword evidence="6" id="KW-0598">Phosphotransferase system</keyword>
<dbReference type="CDD" id="cd00212">
    <property type="entry name" value="PTS_IIB_glc"/>
    <property type="match status" value="1"/>
</dbReference>
<dbReference type="Pfam" id="PF00358">
    <property type="entry name" value="PTS_EIIA_1"/>
    <property type="match status" value="1"/>
</dbReference>
<evidence type="ECO:0000256" key="7">
    <source>
        <dbReference type="ARBA" id="ARBA00022692"/>
    </source>
</evidence>
<dbReference type="Gene3D" id="2.70.70.10">
    <property type="entry name" value="Glucose Permease (Domain IIA)"/>
    <property type="match status" value="1"/>
</dbReference>
<dbReference type="SUPFAM" id="SSF55604">
    <property type="entry name" value="Glucose permease domain IIB"/>
    <property type="match status" value="1"/>
</dbReference>
<proteinExistence type="predicted"/>
<dbReference type="Pfam" id="PF00367">
    <property type="entry name" value="PTS_EIIB"/>
    <property type="match status" value="1"/>
</dbReference>
<dbReference type="GO" id="GO:0016740">
    <property type="term" value="F:transferase activity"/>
    <property type="evidence" value="ECO:0007669"/>
    <property type="project" value="UniProtKB-KW"/>
</dbReference>
<evidence type="ECO:0000256" key="12">
    <source>
        <dbReference type="SAM" id="Phobius"/>
    </source>
</evidence>
<feature type="domain" description="PTS EIIC type-1" evidence="15">
    <location>
        <begin position="104"/>
        <end position="462"/>
    </location>
</feature>
<keyword evidence="7 12" id="KW-0812">Transmembrane</keyword>
<evidence type="ECO:0000313" key="17">
    <source>
        <dbReference type="Proteomes" id="UP001597427"/>
    </source>
</evidence>
<dbReference type="SUPFAM" id="SSF51261">
    <property type="entry name" value="Duplicated hybrid motif"/>
    <property type="match status" value="1"/>
</dbReference>
<feature type="transmembrane region" description="Helical" evidence="12">
    <location>
        <begin position="326"/>
        <end position="345"/>
    </location>
</feature>
<dbReference type="EC" id="2.7.1.-" evidence="16"/>
<keyword evidence="2" id="KW-0813">Transport</keyword>
<keyword evidence="10 12" id="KW-0472">Membrane</keyword>
<dbReference type="PROSITE" id="PS51103">
    <property type="entry name" value="PTS_EIIC_TYPE_1"/>
    <property type="match status" value="1"/>
</dbReference>
<feature type="domain" description="PTS EIIB type-1" evidence="14">
    <location>
        <begin position="4"/>
        <end position="86"/>
    </location>
</feature>
<evidence type="ECO:0000259" key="13">
    <source>
        <dbReference type="PROSITE" id="PS51093"/>
    </source>
</evidence>
<keyword evidence="17" id="KW-1185">Reference proteome</keyword>
<gene>
    <name evidence="16" type="ORF">ACFSR0_01775</name>
</gene>
<evidence type="ECO:0000313" key="16">
    <source>
        <dbReference type="EMBL" id="MFD2728165.1"/>
    </source>
</evidence>
<dbReference type="NCBIfam" id="TIGR00830">
    <property type="entry name" value="PTBA"/>
    <property type="match status" value="1"/>
</dbReference>
<accession>A0ABW5TI10</accession>
<dbReference type="PANTHER" id="PTHR30175:SF1">
    <property type="entry name" value="PTS SYSTEM ARBUTIN-, CELLOBIOSE-, AND SALICIN-SPECIFIC EIIBC COMPONENT-RELATED"/>
    <property type="match status" value="1"/>
</dbReference>
<evidence type="ECO:0000256" key="8">
    <source>
        <dbReference type="ARBA" id="ARBA00022777"/>
    </source>
</evidence>
<evidence type="ECO:0000256" key="11">
    <source>
        <dbReference type="PROSITE-ProRule" id="PRU00421"/>
    </source>
</evidence>
<evidence type="ECO:0000256" key="1">
    <source>
        <dbReference type="ARBA" id="ARBA00004651"/>
    </source>
</evidence>
<evidence type="ECO:0000256" key="5">
    <source>
        <dbReference type="ARBA" id="ARBA00022679"/>
    </source>
</evidence>
<dbReference type="InterPro" id="IPR001996">
    <property type="entry name" value="PTS_IIB_1"/>
</dbReference>
<dbReference type="Gene3D" id="3.30.1360.60">
    <property type="entry name" value="Glucose permease domain IIB"/>
    <property type="match status" value="1"/>
</dbReference>
<evidence type="ECO:0000256" key="9">
    <source>
        <dbReference type="ARBA" id="ARBA00022989"/>
    </source>
</evidence>
<comment type="subcellular location">
    <subcellularLocation>
        <location evidence="1">Cell membrane</location>
        <topology evidence="1">Multi-pass membrane protein</topology>
    </subcellularLocation>
</comment>